<dbReference type="SUPFAM" id="SSF56112">
    <property type="entry name" value="Protein kinase-like (PK-like)"/>
    <property type="match status" value="1"/>
</dbReference>
<dbReference type="Gene3D" id="3.90.1200.10">
    <property type="match status" value="1"/>
</dbReference>
<evidence type="ECO:0000313" key="3">
    <source>
        <dbReference type="Proteomes" id="UP000027153"/>
    </source>
</evidence>
<reference evidence="2 3" key="1">
    <citation type="journal article" date="2013" name="Nature">
        <title>Anaerobic oxidation of methane coupled to nitrate reduction in a novel archaeal lineage.</title>
        <authorList>
            <person name="Haroon M.F."/>
            <person name="Hu S."/>
            <person name="Shi Y."/>
            <person name="Imelfort M."/>
            <person name="Keller J."/>
            <person name="Hugenholtz P."/>
            <person name="Yuan Z."/>
            <person name="Tyson G.W."/>
        </authorList>
    </citation>
    <scope>NUCLEOTIDE SEQUENCE [LARGE SCALE GENOMIC DNA]</scope>
    <source>
        <strain evidence="2 3">ANME-2d</strain>
    </source>
</reference>
<comment type="caution">
    <text evidence="2">The sequence shown here is derived from an EMBL/GenBank/DDBJ whole genome shotgun (WGS) entry which is preliminary data.</text>
</comment>
<name>A0A062VA85_9EURY</name>
<dbReference type="GO" id="GO:0016740">
    <property type="term" value="F:transferase activity"/>
    <property type="evidence" value="ECO:0007669"/>
    <property type="project" value="UniProtKB-KW"/>
</dbReference>
<proteinExistence type="predicted"/>
<feature type="domain" description="Aminoglycoside phosphotransferase" evidence="1">
    <location>
        <begin position="132"/>
        <end position="258"/>
    </location>
</feature>
<dbReference type="RefSeq" id="WP_048088821.1">
    <property type="nucleotide sequence ID" value="NZ_JMIY01000001.1"/>
</dbReference>
<dbReference type="PATRIC" id="fig|1392998.3.peg.74"/>
<dbReference type="EMBL" id="JMIY01000001">
    <property type="protein sequence ID" value="KCZ73408.1"/>
    <property type="molecule type" value="Genomic_DNA"/>
</dbReference>
<dbReference type="Proteomes" id="UP000027153">
    <property type="component" value="Unassembled WGS sequence"/>
</dbReference>
<keyword evidence="3" id="KW-1185">Reference proteome</keyword>
<dbReference type="AlphaFoldDB" id="A0A062VA85"/>
<sequence length="341" mass="38669">MIPVVDPFSITEDPKMPFLAKAINPAEARDKLEQYLLHPACGNHNVYLHAIRVIRYKPARRCMIEYDLEICSPQPEKVTVIGKVQAQGPRRSTYYVLNSLYNAGFGQDSQDGICVPETAGIIPEFNMLLQRKVSGDTATRLLIEPGGTALSRRIARAAHKLHRADIPVKRRHTMVDELRILHERLSIVARMMPDRAERLERILDSCDQIGAATPKPELCGIHRDFYPDQVIADGSHLYLIDFDLYCEGDPGLDIGNFLGHLIELSLRTFNDPDALSDRTEAMEEEFVALSGEHTRASVRAYSVLTLVRHIYLSTQFPERRNFTEPLLELCEQRLARCIPKL</sequence>
<accession>A0A062VA85</accession>
<organism evidence="2 3">
    <name type="scientific">Candidatus Methanoperedens nitratireducens</name>
    <dbReference type="NCBI Taxonomy" id="1392998"/>
    <lineage>
        <taxon>Archaea</taxon>
        <taxon>Methanobacteriati</taxon>
        <taxon>Methanobacteriota</taxon>
        <taxon>Stenosarchaea group</taxon>
        <taxon>Methanomicrobia</taxon>
        <taxon>Methanosarcinales</taxon>
        <taxon>ANME-2 cluster</taxon>
        <taxon>Candidatus Methanoperedentaceae</taxon>
        <taxon>Candidatus Methanoperedens</taxon>
    </lineage>
</organism>
<dbReference type="InterPro" id="IPR011009">
    <property type="entry name" value="Kinase-like_dom_sf"/>
</dbReference>
<evidence type="ECO:0000313" key="2">
    <source>
        <dbReference type="EMBL" id="KCZ73408.1"/>
    </source>
</evidence>
<protein>
    <submittedName>
        <fullName evidence="2">Phosphotransferase family protein</fullName>
    </submittedName>
</protein>
<keyword evidence="2" id="KW-0808">Transferase</keyword>
<gene>
    <name evidence="2" type="ORF">ANME2D_00474</name>
</gene>
<dbReference type="InterPro" id="IPR002575">
    <property type="entry name" value="Aminoglycoside_PTrfase"/>
</dbReference>
<evidence type="ECO:0000259" key="1">
    <source>
        <dbReference type="Pfam" id="PF01636"/>
    </source>
</evidence>
<dbReference type="Pfam" id="PF01636">
    <property type="entry name" value="APH"/>
    <property type="match status" value="1"/>
</dbReference>